<dbReference type="GO" id="GO:0022857">
    <property type="term" value="F:transmembrane transporter activity"/>
    <property type="evidence" value="ECO:0007669"/>
    <property type="project" value="InterPro"/>
</dbReference>
<dbReference type="AlphaFoldDB" id="I9DIT9"/>
<evidence type="ECO:0000256" key="4">
    <source>
        <dbReference type="ARBA" id="ARBA00022989"/>
    </source>
</evidence>
<organism evidence="8 9">
    <name type="scientific">Pelosinus fermentans JBW45</name>
    <dbReference type="NCBI Taxonomy" id="1192197"/>
    <lineage>
        <taxon>Bacteria</taxon>
        <taxon>Bacillati</taxon>
        <taxon>Bacillota</taxon>
        <taxon>Negativicutes</taxon>
        <taxon>Selenomonadales</taxon>
        <taxon>Sporomusaceae</taxon>
        <taxon>Pelosinus</taxon>
    </lineage>
</organism>
<feature type="transmembrane region" description="Helical" evidence="6">
    <location>
        <begin position="52"/>
        <end position="71"/>
    </location>
</feature>
<dbReference type="PROSITE" id="PS50850">
    <property type="entry name" value="MFS"/>
    <property type="match status" value="1"/>
</dbReference>
<feature type="transmembrane region" description="Helical" evidence="6">
    <location>
        <begin position="245"/>
        <end position="262"/>
    </location>
</feature>
<dbReference type="InterPro" id="IPR036259">
    <property type="entry name" value="MFS_trans_sf"/>
</dbReference>
<reference evidence="9" key="2">
    <citation type="submission" date="2015-02" db="EMBL/GenBank/DDBJ databases">
        <title>Complete Genome Sequence of Pelosinus fermentans JBW45.</title>
        <authorList>
            <person name="De Leon K.B."/>
            <person name="Utturkar S.M."/>
            <person name="Camilleri L.B."/>
            <person name="Arkin A.P."/>
            <person name="Fields M.W."/>
            <person name="Brown S.D."/>
            <person name="Wall J.D."/>
        </authorList>
    </citation>
    <scope>NUCLEOTIDE SEQUENCE [LARGE SCALE GENOMIC DNA]</scope>
    <source>
        <strain evidence="9">JBW45</strain>
    </source>
</reference>
<dbReference type="PANTHER" id="PTHR23531:SF1">
    <property type="entry name" value="QUINOLENE RESISTANCE PROTEIN NORA"/>
    <property type="match status" value="1"/>
</dbReference>
<proteinExistence type="predicted"/>
<sequence>MIIKQGGAPPQLWTKSFLLLCLSNLFIFTSFYCLLPTLPLFITDVLAGDTKVVGYIFGIFALAAVLSRPLAGHLLDTLGRKAILRLSLLLLTLAMLAYNWVTSLVLLVILRGIHGIFWGFATTASGTTATDLVPAVRRGEGIGYYGLSNTIAMAAGPLLGLEILQRFGFSILFISSFGFAALGFLCAWGIEHQAVNKSANTKSIILFEPKVFSFASIMFFVAALYSGVLSFIVLFGKEIDIENPGSYFLAFAAALFLSRPYAGKILDQQGPIKIMSIGFAALASSFLSLFFANGIVLFMMSAVLFGVGFGIIQPTALTMAINKVGALQRGVANGTMLTAFDLGVGCGAILLGMLSSSVGLSMMYLVSCFIVVIPLVIFYVNHVREYKPENSQ</sequence>
<feature type="transmembrane region" description="Helical" evidence="6">
    <location>
        <begin position="12"/>
        <end position="32"/>
    </location>
</feature>
<feature type="transmembrane region" description="Helical" evidence="6">
    <location>
        <begin position="116"/>
        <end position="135"/>
    </location>
</feature>
<evidence type="ECO:0000256" key="3">
    <source>
        <dbReference type="ARBA" id="ARBA00022692"/>
    </source>
</evidence>
<feature type="transmembrane region" description="Helical" evidence="6">
    <location>
        <begin position="211"/>
        <end position="233"/>
    </location>
</feature>
<dbReference type="RefSeq" id="WP_007955362.1">
    <property type="nucleotide sequence ID" value="NZ_CP010978.1"/>
</dbReference>
<evidence type="ECO:0000256" key="5">
    <source>
        <dbReference type="ARBA" id="ARBA00023136"/>
    </source>
</evidence>
<keyword evidence="2" id="KW-0813">Transport</keyword>
<dbReference type="Proteomes" id="UP000005361">
    <property type="component" value="Chromosome"/>
</dbReference>
<dbReference type="PANTHER" id="PTHR23531">
    <property type="entry name" value="QUINOLENE RESISTANCE PROTEIN NORA"/>
    <property type="match status" value="1"/>
</dbReference>
<feature type="transmembrane region" description="Helical" evidence="6">
    <location>
        <begin position="331"/>
        <end position="354"/>
    </location>
</feature>
<reference evidence="8 9" key="1">
    <citation type="journal article" date="2015" name="Genome Announc.">
        <title>Complete Genome Sequence of Pelosinus fermentans JBW45, a Member of a Remarkably Competitive Group of Negativicutes in the Firmicutes Phylum.</title>
        <authorList>
            <person name="De Leon K.B."/>
            <person name="Utturkar S.M."/>
            <person name="Camilleri L.B."/>
            <person name="Elias D.A."/>
            <person name="Arkin A.P."/>
            <person name="Fields M.W."/>
            <person name="Brown S.D."/>
            <person name="Wall J.D."/>
        </authorList>
    </citation>
    <scope>NUCLEOTIDE SEQUENCE [LARGE SCALE GENOMIC DNA]</scope>
    <source>
        <strain evidence="8 9">JBW45</strain>
    </source>
</reference>
<dbReference type="EMBL" id="CP010978">
    <property type="protein sequence ID" value="AJQ28042.1"/>
    <property type="molecule type" value="Genomic_DNA"/>
</dbReference>
<accession>I9DIT9</accession>
<dbReference type="HOGENOM" id="CLU_001265_10_13_9"/>
<dbReference type="KEGG" id="pft:JBW_02698"/>
<dbReference type="Pfam" id="PF07690">
    <property type="entry name" value="MFS_1"/>
    <property type="match status" value="1"/>
</dbReference>
<feature type="transmembrane region" description="Helical" evidence="6">
    <location>
        <begin position="167"/>
        <end position="190"/>
    </location>
</feature>
<keyword evidence="5 6" id="KW-0472">Membrane</keyword>
<dbReference type="OrthoDB" id="9814001at2"/>
<dbReference type="GO" id="GO:0005886">
    <property type="term" value="C:plasma membrane"/>
    <property type="evidence" value="ECO:0007669"/>
    <property type="project" value="UniProtKB-SubCell"/>
</dbReference>
<feature type="transmembrane region" description="Helical" evidence="6">
    <location>
        <begin position="83"/>
        <end position="110"/>
    </location>
</feature>
<evidence type="ECO:0000259" key="7">
    <source>
        <dbReference type="PROSITE" id="PS50850"/>
    </source>
</evidence>
<evidence type="ECO:0000256" key="1">
    <source>
        <dbReference type="ARBA" id="ARBA00004651"/>
    </source>
</evidence>
<comment type="subcellular location">
    <subcellularLocation>
        <location evidence="1">Cell membrane</location>
        <topology evidence="1">Multi-pass membrane protein</topology>
    </subcellularLocation>
</comment>
<feature type="domain" description="Major facilitator superfamily (MFS) profile" evidence="7">
    <location>
        <begin position="16"/>
        <end position="384"/>
    </location>
</feature>
<dbReference type="CDD" id="cd17489">
    <property type="entry name" value="MFS_YfcJ_like"/>
    <property type="match status" value="1"/>
</dbReference>
<evidence type="ECO:0000313" key="8">
    <source>
        <dbReference type="EMBL" id="AJQ28042.1"/>
    </source>
</evidence>
<protein>
    <submittedName>
        <fullName evidence="8">Major facilitator superfamily MFS_1</fullName>
    </submittedName>
</protein>
<dbReference type="InterPro" id="IPR020846">
    <property type="entry name" value="MFS_dom"/>
</dbReference>
<evidence type="ECO:0000256" key="6">
    <source>
        <dbReference type="SAM" id="Phobius"/>
    </source>
</evidence>
<evidence type="ECO:0000313" key="9">
    <source>
        <dbReference type="Proteomes" id="UP000005361"/>
    </source>
</evidence>
<dbReference type="SUPFAM" id="SSF103473">
    <property type="entry name" value="MFS general substrate transporter"/>
    <property type="match status" value="1"/>
</dbReference>
<feature type="transmembrane region" description="Helical" evidence="6">
    <location>
        <begin position="142"/>
        <end position="161"/>
    </location>
</feature>
<dbReference type="InterPro" id="IPR011701">
    <property type="entry name" value="MFS"/>
</dbReference>
<dbReference type="InterPro" id="IPR052714">
    <property type="entry name" value="MFS_Exporter"/>
</dbReference>
<name>I9DIT9_9FIRM</name>
<evidence type="ECO:0000256" key="2">
    <source>
        <dbReference type="ARBA" id="ARBA00022448"/>
    </source>
</evidence>
<keyword evidence="3 6" id="KW-0812">Transmembrane</keyword>
<feature type="transmembrane region" description="Helical" evidence="6">
    <location>
        <begin position="298"/>
        <end position="319"/>
    </location>
</feature>
<dbReference type="Gene3D" id="1.20.1250.20">
    <property type="entry name" value="MFS general substrate transporter like domains"/>
    <property type="match status" value="1"/>
</dbReference>
<gene>
    <name evidence="8" type="ORF">JBW_02698</name>
</gene>
<feature type="transmembrane region" description="Helical" evidence="6">
    <location>
        <begin position="360"/>
        <end position="380"/>
    </location>
</feature>
<feature type="transmembrane region" description="Helical" evidence="6">
    <location>
        <begin position="274"/>
        <end position="292"/>
    </location>
</feature>
<keyword evidence="4 6" id="KW-1133">Transmembrane helix</keyword>